<evidence type="ECO:0000256" key="2">
    <source>
        <dbReference type="SAM" id="Phobius"/>
    </source>
</evidence>
<feature type="transmembrane region" description="Helical" evidence="2">
    <location>
        <begin position="175"/>
        <end position="198"/>
    </location>
</feature>
<feature type="transmembrane region" description="Helical" evidence="2">
    <location>
        <begin position="230"/>
        <end position="251"/>
    </location>
</feature>
<proteinExistence type="predicted"/>
<dbReference type="AlphaFoldDB" id="A0A8H6YJS9"/>
<keyword evidence="4" id="KW-1185">Reference proteome</keyword>
<gene>
    <name evidence="3" type="ORF">MVEN_00757800</name>
</gene>
<keyword evidence="2" id="KW-0812">Transmembrane</keyword>
<reference evidence="3" key="1">
    <citation type="submission" date="2020-05" db="EMBL/GenBank/DDBJ databases">
        <title>Mycena genomes resolve the evolution of fungal bioluminescence.</title>
        <authorList>
            <person name="Tsai I.J."/>
        </authorList>
    </citation>
    <scope>NUCLEOTIDE SEQUENCE</scope>
    <source>
        <strain evidence="3">CCC161011</strain>
    </source>
</reference>
<evidence type="ECO:0000313" key="4">
    <source>
        <dbReference type="Proteomes" id="UP000620124"/>
    </source>
</evidence>
<dbReference type="Proteomes" id="UP000620124">
    <property type="component" value="Unassembled WGS sequence"/>
</dbReference>
<feature type="transmembrane region" description="Helical" evidence="2">
    <location>
        <begin position="53"/>
        <end position="70"/>
    </location>
</feature>
<feature type="transmembrane region" description="Helical" evidence="2">
    <location>
        <begin position="90"/>
        <end position="113"/>
    </location>
</feature>
<feature type="transmembrane region" description="Helical" evidence="2">
    <location>
        <begin position="125"/>
        <end position="150"/>
    </location>
</feature>
<keyword evidence="2" id="KW-0472">Membrane</keyword>
<dbReference type="OrthoDB" id="3251871at2759"/>
<evidence type="ECO:0000313" key="3">
    <source>
        <dbReference type="EMBL" id="KAF7360284.1"/>
    </source>
</evidence>
<feature type="region of interest" description="Disordered" evidence="1">
    <location>
        <begin position="367"/>
        <end position="388"/>
    </location>
</feature>
<accession>A0A8H6YJS9</accession>
<keyword evidence="2" id="KW-1133">Transmembrane helix</keyword>
<organism evidence="3 4">
    <name type="scientific">Mycena venus</name>
    <dbReference type="NCBI Taxonomy" id="2733690"/>
    <lineage>
        <taxon>Eukaryota</taxon>
        <taxon>Fungi</taxon>
        <taxon>Dikarya</taxon>
        <taxon>Basidiomycota</taxon>
        <taxon>Agaricomycotina</taxon>
        <taxon>Agaricomycetes</taxon>
        <taxon>Agaricomycetidae</taxon>
        <taxon>Agaricales</taxon>
        <taxon>Marasmiineae</taxon>
        <taxon>Mycenaceae</taxon>
        <taxon>Mycena</taxon>
    </lineage>
</organism>
<feature type="transmembrane region" description="Helical" evidence="2">
    <location>
        <begin position="20"/>
        <end position="41"/>
    </location>
</feature>
<dbReference type="EMBL" id="JACAZI010000005">
    <property type="protein sequence ID" value="KAF7360284.1"/>
    <property type="molecule type" value="Genomic_DNA"/>
</dbReference>
<protein>
    <submittedName>
        <fullName evidence="3">Uncharacterized protein</fullName>
    </submittedName>
</protein>
<sequence>MSPQMHTPTSFDIHISDLIMAVAIPSIVFIVLTLSAYAWTAWNPVSRPHLNRVSFRLLVYALVANLAYAVGMISGTKLKAGAACNGSTFFANSCLMFAGVMFFSMALNLQLVLVHGVNGQKMEKYYISGAILLTLACNVPPYAAGALGFWDFNETCWYNSPNPAVQLRWFVGTQAFWMFLMATLEVISFFSIVGFMIFRHRVRSVMSGSVMSTLSQPPIPKPPIVLYRKMILRIGLYPLLSCFLNITGGILDLHTVLDPVWTEENWRLGIVGKPLSESTEHFSQTSPDLLVYVLRPLMYAMLAATDPSFLRALHALRPEPEASFDPADPTHVHVSMQCKNGQNSWSSGGTISVGEYSQNCDTEAGVKREGDESVNVNGKSVPEFTRQI</sequence>
<name>A0A8H6YJS9_9AGAR</name>
<comment type="caution">
    <text evidence="3">The sequence shown here is derived from an EMBL/GenBank/DDBJ whole genome shotgun (WGS) entry which is preliminary data.</text>
</comment>
<evidence type="ECO:0000256" key="1">
    <source>
        <dbReference type="SAM" id="MobiDB-lite"/>
    </source>
</evidence>